<dbReference type="PANTHER" id="PTHR18895">
    <property type="entry name" value="HEMK METHYLTRANSFERASE"/>
    <property type="match status" value="1"/>
</dbReference>
<dbReference type="SUPFAM" id="SSF53335">
    <property type="entry name" value="S-adenosyl-L-methionine-dependent methyltransferases"/>
    <property type="match status" value="1"/>
</dbReference>
<dbReference type="AlphaFoldDB" id="A0A4R5AB76"/>
<dbReference type="GO" id="GO:0032259">
    <property type="term" value="P:methylation"/>
    <property type="evidence" value="ECO:0007669"/>
    <property type="project" value="UniProtKB-KW"/>
</dbReference>
<evidence type="ECO:0000313" key="7">
    <source>
        <dbReference type="EMBL" id="TDD68239.1"/>
    </source>
</evidence>
<dbReference type="InterPro" id="IPR022446">
    <property type="entry name" value="MeTrfrase_put"/>
</dbReference>
<feature type="domain" description="Methyltransferase small" evidence="6">
    <location>
        <begin position="63"/>
        <end position="171"/>
    </location>
</feature>
<organism evidence="7 8">
    <name type="scientific">Jiangella aurantiaca</name>
    <dbReference type="NCBI Taxonomy" id="2530373"/>
    <lineage>
        <taxon>Bacteria</taxon>
        <taxon>Bacillati</taxon>
        <taxon>Actinomycetota</taxon>
        <taxon>Actinomycetes</taxon>
        <taxon>Jiangellales</taxon>
        <taxon>Jiangellaceae</taxon>
        <taxon>Jiangella</taxon>
    </lineage>
</organism>
<dbReference type="InterPro" id="IPR029063">
    <property type="entry name" value="SAM-dependent_MTases_sf"/>
</dbReference>
<dbReference type="PANTHER" id="PTHR18895:SF74">
    <property type="entry name" value="MTRF1L RELEASE FACTOR GLUTAMINE METHYLTRANSFERASE"/>
    <property type="match status" value="1"/>
</dbReference>
<keyword evidence="4" id="KW-0949">S-adenosyl-L-methionine</keyword>
<dbReference type="NCBIfam" id="TIGR03704">
    <property type="entry name" value="PrmC_rel_meth"/>
    <property type="match status" value="1"/>
</dbReference>
<gene>
    <name evidence="7" type="ORF">E1262_16690</name>
</gene>
<dbReference type="NCBIfam" id="TIGR00536">
    <property type="entry name" value="hemK_fam"/>
    <property type="match status" value="1"/>
</dbReference>
<keyword evidence="8" id="KW-1185">Reference proteome</keyword>
<comment type="catalytic activity">
    <reaction evidence="5">
        <text>L-glutaminyl-[peptide chain release factor] + S-adenosyl-L-methionine = N(5)-methyl-L-glutaminyl-[peptide chain release factor] + S-adenosyl-L-homocysteine + H(+)</text>
        <dbReference type="Rhea" id="RHEA:42896"/>
        <dbReference type="Rhea" id="RHEA-COMP:10271"/>
        <dbReference type="Rhea" id="RHEA-COMP:10272"/>
        <dbReference type="ChEBI" id="CHEBI:15378"/>
        <dbReference type="ChEBI" id="CHEBI:30011"/>
        <dbReference type="ChEBI" id="CHEBI:57856"/>
        <dbReference type="ChEBI" id="CHEBI:59789"/>
        <dbReference type="ChEBI" id="CHEBI:61891"/>
        <dbReference type="EC" id="2.1.1.297"/>
    </reaction>
</comment>
<dbReference type="InterPro" id="IPR050320">
    <property type="entry name" value="N5-glutamine_MTase"/>
</dbReference>
<proteinExistence type="predicted"/>
<accession>A0A4R5AB76</accession>
<dbReference type="EMBL" id="SMLB01000022">
    <property type="protein sequence ID" value="TDD68239.1"/>
    <property type="molecule type" value="Genomic_DNA"/>
</dbReference>
<evidence type="ECO:0000256" key="5">
    <source>
        <dbReference type="ARBA" id="ARBA00048391"/>
    </source>
</evidence>
<dbReference type="InterPro" id="IPR004556">
    <property type="entry name" value="HemK-like"/>
</dbReference>
<dbReference type="GO" id="GO:0102559">
    <property type="term" value="F:peptide chain release factor N(5)-glutamine methyltransferase activity"/>
    <property type="evidence" value="ECO:0007669"/>
    <property type="project" value="UniProtKB-EC"/>
</dbReference>
<evidence type="ECO:0000256" key="2">
    <source>
        <dbReference type="ARBA" id="ARBA00022603"/>
    </source>
</evidence>
<evidence type="ECO:0000313" key="8">
    <source>
        <dbReference type="Proteomes" id="UP000295217"/>
    </source>
</evidence>
<sequence length="263" mass="27316">MDGEVVAQLRAAGCVFAEDEARLIRETATTPADVEAMVVRRVAGEPLEHVLGWAEFAGLRVAVAPGVFVPRHRSELLVDLARQRVRPGSVVVDLCCGTGALGLAVVAATEGVELHAADVDPVAVACARRNVEPAGRLHEGDLYDALPGELRGRVDVLLASPPYVPTEAIALMPPEARDHEPRTALDGGGDGLALVRRIAAGAPRWLSGDGVVLIEMSAAQAAAAVDAVKDAGLAAHALHDDEGEATVVVAEAAETESRHLRSG</sequence>
<reference evidence="7 8" key="1">
    <citation type="submission" date="2019-02" db="EMBL/GenBank/DDBJ databases">
        <title>Draft genome sequences of novel Actinobacteria.</title>
        <authorList>
            <person name="Sahin N."/>
            <person name="Ay H."/>
            <person name="Saygin H."/>
        </authorList>
    </citation>
    <scope>NUCLEOTIDE SEQUENCE [LARGE SCALE GENOMIC DNA]</scope>
    <source>
        <strain evidence="7 8">8K307</strain>
    </source>
</reference>
<dbReference type="Pfam" id="PF05175">
    <property type="entry name" value="MTS"/>
    <property type="match status" value="1"/>
</dbReference>
<evidence type="ECO:0000259" key="6">
    <source>
        <dbReference type="Pfam" id="PF05175"/>
    </source>
</evidence>
<keyword evidence="3" id="KW-0808">Transferase</keyword>
<dbReference type="EC" id="2.1.1.297" evidence="1"/>
<dbReference type="OrthoDB" id="9800643at2"/>
<keyword evidence="2" id="KW-0489">Methyltransferase</keyword>
<dbReference type="InterPro" id="IPR007848">
    <property type="entry name" value="Small_mtfrase_dom"/>
</dbReference>
<protein>
    <recommendedName>
        <fullName evidence="1">peptide chain release factor N(5)-glutamine methyltransferase</fullName>
        <ecNumber evidence="1">2.1.1.297</ecNumber>
    </recommendedName>
</protein>
<name>A0A4R5AB76_9ACTN</name>
<dbReference type="CDD" id="cd02440">
    <property type="entry name" value="AdoMet_MTases"/>
    <property type="match status" value="1"/>
</dbReference>
<evidence type="ECO:0000256" key="4">
    <source>
        <dbReference type="ARBA" id="ARBA00022691"/>
    </source>
</evidence>
<dbReference type="Gene3D" id="1.10.8.10">
    <property type="entry name" value="DNA helicase RuvA subunit, C-terminal domain"/>
    <property type="match status" value="1"/>
</dbReference>
<comment type="caution">
    <text evidence="7">The sequence shown here is derived from an EMBL/GenBank/DDBJ whole genome shotgun (WGS) entry which is preliminary data.</text>
</comment>
<dbReference type="Proteomes" id="UP000295217">
    <property type="component" value="Unassembled WGS sequence"/>
</dbReference>
<dbReference type="Gene3D" id="3.40.50.150">
    <property type="entry name" value="Vaccinia Virus protein VP39"/>
    <property type="match status" value="1"/>
</dbReference>
<evidence type="ECO:0000256" key="1">
    <source>
        <dbReference type="ARBA" id="ARBA00012771"/>
    </source>
</evidence>
<evidence type="ECO:0000256" key="3">
    <source>
        <dbReference type="ARBA" id="ARBA00022679"/>
    </source>
</evidence>